<reference evidence="2 3" key="1">
    <citation type="journal article" date="2013" name="Mar. Genomics">
        <title>Expression of sulfatases in Rhodopirellula baltica and the diversity of sulfatases in the genus Rhodopirellula.</title>
        <authorList>
            <person name="Wegner C.E."/>
            <person name="Richter-Heitmann T."/>
            <person name="Klindworth A."/>
            <person name="Klockow C."/>
            <person name="Richter M."/>
            <person name="Achstetter T."/>
            <person name="Glockner F.O."/>
            <person name="Harder J."/>
        </authorList>
    </citation>
    <scope>NUCLEOTIDE SEQUENCE [LARGE SCALE GENOMIC DNA]</scope>
    <source>
        <strain evidence="2 3">SM1</strain>
    </source>
</reference>
<evidence type="ECO:0000313" key="2">
    <source>
        <dbReference type="EMBL" id="EMI20815.1"/>
    </source>
</evidence>
<dbReference type="EMBL" id="ANOG01000317">
    <property type="protein sequence ID" value="EMI20815.1"/>
    <property type="molecule type" value="Genomic_DNA"/>
</dbReference>
<dbReference type="AlphaFoldDB" id="M5RNF3"/>
<gene>
    <name evidence="2" type="ORF">RMSM_02258</name>
</gene>
<organism evidence="2 3">
    <name type="scientific">Rhodopirellula maiorica SM1</name>
    <dbReference type="NCBI Taxonomy" id="1265738"/>
    <lineage>
        <taxon>Bacteria</taxon>
        <taxon>Pseudomonadati</taxon>
        <taxon>Planctomycetota</taxon>
        <taxon>Planctomycetia</taxon>
        <taxon>Pirellulales</taxon>
        <taxon>Pirellulaceae</taxon>
        <taxon>Novipirellula</taxon>
    </lineage>
</organism>
<keyword evidence="3" id="KW-1185">Reference proteome</keyword>
<feature type="region of interest" description="Disordered" evidence="1">
    <location>
        <begin position="26"/>
        <end position="66"/>
    </location>
</feature>
<protein>
    <submittedName>
        <fullName evidence="2">Uncharacterized protein</fullName>
    </submittedName>
</protein>
<dbReference type="Proteomes" id="UP000011991">
    <property type="component" value="Unassembled WGS sequence"/>
</dbReference>
<evidence type="ECO:0000313" key="3">
    <source>
        <dbReference type="Proteomes" id="UP000011991"/>
    </source>
</evidence>
<evidence type="ECO:0000256" key="1">
    <source>
        <dbReference type="SAM" id="MobiDB-lite"/>
    </source>
</evidence>
<name>M5RNF3_9BACT</name>
<dbReference type="PATRIC" id="fig|1265738.3.peg.2266"/>
<accession>M5RNF3</accession>
<proteinExistence type="predicted"/>
<sequence>MGAVAEFLKNDPDERNFHVNITEIRPRPAFSPPRSCSNRRKKIENRPAAIQSYDGLPSPSNTPMTD</sequence>
<comment type="caution">
    <text evidence="2">The sequence shown here is derived from an EMBL/GenBank/DDBJ whole genome shotgun (WGS) entry which is preliminary data.</text>
</comment>